<evidence type="ECO:0000313" key="1">
    <source>
        <dbReference type="EMBL" id="NBE55678.1"/>
    </source>
</evidence>
<feature type="non-terminal residue" evidence="1">
    <location>
        <position position="1"/>
    </location>
</feature>
<proteinExistence type="predicted"/>
<accession>A0A964UWQ5</accession>
<name>A0A964UWQ5_9ACTN</name>
<organism evidence="1 2">
    <name type="scientific">Streptomyces boluensis</name>
    <dbReference type="NCBI Taxonomy" id="1775135"/>
    <lineage>
        <taxon>Bacteria</taxon>
        <taxon>Bacillati</taxon>
        <taxon>Actinomycetota</taxon>
        <taxon>Actinomycetes</taxon>
        <taxon>Kitasatosporales</taxon>
        <taxon>Streptomycetaceae</taxon>
        <taxon>Streptomyces</taxon>
    </lineage>
</organism>
<sequence length="245" mass="26224">AKTVLAAALGVVVSALLAAFVTLYFDMWASSGPSVPGAKGMHAESEVWWDLTRDTRAVRVPGLLGTADVRQQRGDAELVLDRLVEGGGTHAGMMRIRLTLMNFSKAPLSVTEVRARVVDEQPVREGTLLACGGSQGGVGIARVRIDLGSANKSAQEYDGDDLVGQYPTNELQLAKQDEPAIFDIKVEDGPATYSYVIDVSYTQGTKKGRIVVDQAGKPFVLSPATGSLRAEYQCNAALNGWSKRR</sequence>
<dbReference type="EMBL" id="JAAAHS010000354">
    <property type="protein sequence ID" value="NBE55678.1"/>
    <property type="molecule type" value="Genomic_DNA"/>
</dbReference>
<dbReference type="OrthoDB" id="4199747at2"/>
<keyword evidence="2" id="KW-1185">Reference proteome</keyword>
<evidence type="ECO:0000313" key="2">
    <source>
        <dbReference type="Proteomes" id="UP000598297"/>
    </source>
</evidence>
<reference evidence="1" key="1">
    <citation type="submission" date="2020-01" db="EMBL/GenBank/DDBJ databases">
        <title>Whole-genome analyses of novel actinobacteria.</title>
        <authorList>
            <person name="Sahin N."/>
        </authorList>
    </citation>
    <scope>NUCLEOTIDE SEQUENCE</scope>
    <source>
        <strain evidence="1">YC537</strain>
    </source>
</reference>
<dbReference type="AlphaFoldDB" id="A0A964UWQ5"/>
<dbReference type="RefSeq" id="WP_161703635.1">
    <property type="nucleotide sequence ID" value="NZ_JAAAHS010000354.1"/>
</dbReference>
<protein>
    <submittedName>
        <fullName evidence="1">Uncharacterized protein</fullName>
    </submittedName>
</protein>
<comment type="caution">
    <text evidence="1">The sequence shown here is derived from an EMBL/GenBank/DDBJ whole genome shotgun (WGS) entry which is preliminary data.</text>
</comment>
<gene>
    <name evidence="1" type="ORF">GUY60_30450</name>
</gene>
<dbReference type="Proteomes" id="UP000598297">
    <property type="component" value="Unassembled WGS sequence"/>
</dbReference>